<dbReference type="GO" id="GO:1990904">
    <property type="term" value="C:ribonucleoprotein complex"/>
    <property type="evidence" value="ECO:0000318"/>
    <property type="project" value="GO_Central"/>
</dbReference>
<dbReference type="SMART" id="SM00360">
    <property type="entry name" value="RRM"/>
    <property type="match status" value="4"/>
</dbReference>
<dbReference type="Pfam" id="PF00658">
    <property type="entry name" value="MLLE"/>
    <property type="match status" value="1"/>
</dbReference>
<dbReference type="CDD" id="cd12381">
    <property type="entry name" value="RRM4_I_PABPs"/>
    <property type="match status" value="1"/>
</dbReference>
<evidence type="ECO:0000256" key="11">
    <source>
        <dbReference type="RuleBase" id="RU362004"/>
    </source>
</evidence>
<feature type="compositionally biased region" description="Polar residues" evidence="12">
    <location>
        <begin position="491"/>
        <end position="501"/>
    </location>
</feature>
<evidence type="ECO:0000256" key="2">
    <source>
        <dbReference type="ARBA" id="ARBA00004496"/>
    </source>
</evidence>
<evidence type="ECO:0000256" key="1">
    <source>
        <dbReference type="ARBA" id="ARBA00004123"/>
    </source>
</evidence>
<comment type="subcellular location">
    <subcellularLocation>
        <location evidence="2 11">Cytoplasm</location>
    </subcellularLocation>
    <subcellularLocation>
        <location evidence="1">Nucleus</location>
    </subcellularLocation>
</comment>
<dbReference type="CDD" id="cd12379">
    <property type="entry name" value="RRM2_I_PABPs"/>
    <property type="match status" value="1"/>
</dbReference>
<dbReference type="InterPro" id="IPR012677">
    <property type="entry name" value="Nucleotide-bd_a/b_plait_sf"/>
</dbReference>
<keyword evidence="6" id="KW-0810">Translation regulation</keyword>
<feature type="domain" description="RRM" evidence="13">
    <location>
        <begin position="25"/>
        <end position="103"/>
    </location>
</feature>
<organism evidence="15 17">
    <name type="scientific">Medicago truncatula</name>
    <name type="common">Barrel medic</name>
    <name type="synonym">Medicago tribuloides</name>
    <dbReference type="NCBI Taxonomy" id="3880"/>
    <lineage>
        <taxon>Eukaryota</taxon>
        <taxon>Viridiplantae</taxon>
        <taxon>Streptophyta</taxon>
        <taxon>Embryophyta</taxon>
        <taxon>Tracheophyta</taxon>
        <taxon>Spermatophyta</taxon>
        <taxon>Magnoliopsida</taxon>
        <taxon>eudicotyledons</taxon>
        <taxon>Gunneridae</taxon>
        <taxon>Pentapetalae</taxon>
        <taxon>rosids</taxon>
        <taxon>fabids</taxon>
        <taxon>Fabales</taxon>
        <taxon>Fabaceae</taxon>
        <taxon>Papilionoideae</taxon>
        <taxon>50 kb inversion clade</taxon>
        <taxon>NPAAA clade</taxon>
        <taxon>Hologalegina</taxon>
        <taxon>IRL clade</taxon>
        <taxon>Trifolieae</taxon>
        <taxon>Medicago</taxon>
    </lineage>
</organism>
<dbReference type="OrthoDB" id="19742at2759"/>
<dbReference type="FunFam" id="3.30.70.330:FF:000648">
    <property type="entry name" value="Polyadenylate-binding protein"/>
    <property type="match status" value="1"/>
</dbReference>
<proteinExistence type="inferred from homology"/>
<dbReference type="HOGENOM" id="CLU_012062_22_2_1"/>
<dbReference type="InterPro" id="IPR002004">
    <property type="entry name" value="PABP_HYD_C"/>
</dbReference>
<dbReference type="EnsemblPlants" id="KEH26027">
    <property type="protein sequence ID" value="KEH26027"/>
    <property type="gene ID" value="MTR_6g040190"/>
</dbReference>
<feature type="domain" description="RRM" evidence="13">
    <location>
        <begin position="304"/>
        <end position="381"/>
    </location>
</feature>
<evidence type="ECO:0000313" key="17">
    <source>
        <dbReference type="Proteomes" id="UP000002051"/>
    </source>
</evidence>
<dbReference type="SUPFAM" id="SSF63570">
    <property type="entry name" value="PABC (PABP) domain"/>
    <property type="match status" value="1"/>
</dbReference>
<dbReference type="InterPro" id="IPR006515">
    <property type="entry name" value="PABP_1234"/>
</dbReference>
<dbReference type="PROSITE" id="PS51309">
    <property type="entry name" value="PABC"/>
    <property type="match status" value="1"/>
</dbReference>
<keyword evidence="17" id="KW-1185">Reference proteome</keyword>
<dbReference type="STRING" id="3880.A0A072U8Q2"/>
<feature type="domain" description="RRM" evidence="13">
    <location>
        <begin position="113"/>
        <end position="190"/>
    </location>
</feature>
<reference evidence="15 17" key="1">
    <citation type="journal article" date="2011" name="Nature">
        <title>The Medicago genome provides insight into the evolution of rhizobial symbioses.</title>
        <authorList>
            <person name="Young N.D."/>
            <person name="Debelle F."/>
            <person name="Oldroyd G.E."/>
            <person name="Geurts R."/>
            <person name="Cannon S.B."/>
            <person name="Udvardi M.K."/>
            <person name="Benedito V.A."/>
            <person name="Mayer K.F."/>
            <person name="Gouzy J."/>
            <person name="Schoof H."/>
            <person name="Van de Peer Y."/>
            <person name="Proost S."/>
            <person name="Cook D.R."/>
            <person name="Meyers B.C."/>
            <person name="Spannagl M."/>
            <person name="Cheung F."/>
            <person name="De Mita S."/>
            <person name="Krishnakumar V."/>
            <person name="Gundlach H."/>
            <person name="Zhou S."/>
            <person name="Mudge J."/>
            <person name="Bharti A.K."/>
            <person name="Murray J.D."/>
            <person name="Naoumkina M.A."/>
            <person name="Rosen B."/>
            <person name="Silverstein K.A."/>
            <person name="Tang H."/>
            <person name="Rombauts S."/>
            <person name="Zhao P.X."/>
            <person name="Zhou P."/>
            <person name="Barbe V."/>
            <person name="Bardou P."/>
            <person name="Bechner M."/>
            <person name="Bellec A."/>
            <person name="Berger A."/>
            <person name="Berges H."/>
            <person name="Bidwell S."/>
            <person name="Bisseling T."/>
            <person name="Choisne N."/>
            <person name="Couloux A."/>
            <person name="Denny R."/>
            <person name="Deshpande S."/>
            <person name="Dai X."/>
            <person name="Doyle J.J."/>
            <person name="Dudez A.M."/>
            <person name="Farmer A.D."/>
            <person name="Fouteau S."/>
            <person name="Franken C."/>
            <person name="Gibelin C."/>
            <person name="Gish J."/>
            <person name="Goldstein S."/>
            <person name="Gonzalez A.J."/>
            <person name="Green P.J."/>
            <person name="Hallab A."/>
            <person name="Hartog M."/>
            <person name="Hua A."/>
            <person name="Humphray S.J."/>
            <person name="Jeong D.H."/>
            <person name="Jing Y."/>
            <person name="Jocker A."/>
            <person name="Kenton S.M."/>
            <person name="Kim D.J."/>
            <person name="Klee K."/>
            <person name="Lai H."/>
            <person name="Lang C."/>
            <person name="Lin S."/>
            <person name="Macmil S.L."/>
            <person name="Magdelenat G."/>
            <person name="Matthews L."/>
            <person name="McCorrison J."/>
            <person name="Monaghan E.L."/>
            <person name="Mun J.H."/>
            <person name="Najar F.Z."/>
            <person name="Nicholson C."/>
            <person name="Noirot C."/>
            <person name="O'Bleness M."/>
            <person name="Paule C.R."/>
            <person name="Poulain J."/>
            <person name="Prion F."/>
            <person name="Qin B."/>
            <person name="Qu C."/>
            <person name="Retzel E.F."/>
            <person name="Riddle C."/>
            <person name="Sallet E."/>
            <person name="Samain S."/>
            <person name="Samson N."/>
            <person name="Sanders I."/>
            <person name="Saurat O."/>
            <person name="Scarpelli C."/>
            <person name="Schiex T."/>
            <person name="Segurens B."/>
            <person name="Severin A.J."/>
            <person name="Sherrier D.J."/>
            <person name="Shi R."/>
            <person name="Sims S."/>
            <person name="Singer S.R."/>
            <person name="Sinharoy S."/>
            <person name="Sterck L."/>
            <person name="Viollet A."/>
            <person name="Wang B.B."/>
            <person name="Wang K."/>
            <person name="Wang M."/>
            <person name="Wang X."/>
            <person name="Warfsmann J."/>
            <person name="Weissenbach J."/>
            <person name="White D.D."/>
            <person name="White J.D."/>
            <person name="Wiley G.B."/>
            <person name="Wincker P."/>
            <person name="Xing Y."/>
            <person name="Yang L."/>
            <person name="Yao Z."/>
            <person name="Ying F."/>
            <person name="Zhai J."/>
            <person name="Zhou L."/>
            <person name="Zuber A."/>
            <person name="Denarie J."/>
            <person name="Dixon R.A."/>
            <person name="May G.D."/>
            <person name="Schwartz D.C."/>
            <person name="Rogers J."/>
            <person name="Quetier F."/>
            <person name="Town C.D."/>
            <person name="Roe B.A."/>
        </authorList>
    </citation>
    <scope>NUCLEOTIDE SEQUENCE [LARGE SCALE GENOMIC DNA]</scope>
    <source>
        <strain evidence="15">A17</strain>
        <strain evidence="16 17">cv. Jemalong A17</strain>
    </source>
</reference>
<dbReference type="NCBIfam" id="TIGR01628">
    <property type="entry name" value="PABP-1234"/>
    <property type="match status" value="1"/>
</dbReference>
<protein>
    <recommendedName>
        <fullName evidence="11">Polyadenylate-binding protein</fullName>
        <shortName evidence="11">PABP</shortName>
    </recommendedName>
</protein>
<feature type="region of interest" description="Disordered" evidence="12">
    <location>
        <begin position="487"/>
        <end position="536"/>
    </location>
</feature>
<keyword evidence="8" id="KW-0539">Nucleus</keyword>
<evidence type="ECO:0000313" key="15">
    <source>
        <dbReference type="EMBL" id="KEH26027.1"/>
    </source>
</evidence>
<evidence type="ECO:0000259" key="13">
    <source>
        <dbReference type="PROSITE" id="PS50102"/>
    </source>
</evidence>
<dbReference type="SUPFAM" id="SSF54928">
    <property type="entry name" value="RNA-binding domain, RBD"/>
    <property type="match status" value="3"/>
</dbReference>
<reference evidence="16" key="3">
    <citation type="submission" date="2015-04" db="UniProtKB">
        <authorList>
            <consortium name="EnsemblPlants"/>
        </authorList>
    </citation>
    <scope>IDENTIFICATION</scope>
    <source>
        <strain evidence="16">cv. Jemalong A17</strain>
    </source>
</reference>
<dbReference type="InterPro" id="IPR035979">
    <property type="entry name" value="RBD_domain_sf"/>
</dbReference>
<dbReference type="eggNOG" id="KOG0123">
    <property type="taxonomic scope" value="Eukaryota"/>
</dbReference>
<evidence type="ECO:0000256" key="9">
    <source>
        <dbReference type="ARBA" id="ARBA00054110"/>
    </source>
</evidence>
<dbReference type="Gene3D" id="1.10.1900.10">
    <property type="entry name" value="c-terminal domain of poly(a) binding protein"/>
    <property type="match status" value="1"/>
</dbReference>
<evidence type="ECO:0000259" key="14">
    <source>
        <dbReference type="PROSITE" id="PS51309"/>
    </source>
</evidence>
<dbReference type="GO" id="GO:0008143">
    <property type="term" value="F:poly(A) binding"/>
    <property type="evidence" value="ECO:0000318"/>
    <property type="project" value="GO_Central"/>
</dbReference>
<dbReference type="GO" id="GO:0008266">
    <property type="term" value="F:poly(U) RNA binding"/>
    <property type="evidence" value="ECO:0000318"/>
    <property type="project" value="GO_Central"/>
</dbReference>
<evidence type="ECO:0000256" key="10">
    <source>
        <dbReference type="PROSITE-ProRule" id="PRU00176"/>
    </source>
</evidence>
<dbReference type="InterPro" id="IPR003954">
    <property type="entry name" value="RRM_euk-type"/>
</dbReference>
<dbReference type="GO" id="GO:0003730">
    <property type="term" value="F:mRNA 3'-UTR binding"/>
    <property type="evidence" value="ECO:0000318"/>
    <property type="project" value="GO_Central"/>
</dbReference>
<dbReference type="Gene3D" id="3.30.70.330">
    <property type="match status" value="4"/>
</dbReference>
<dbReference type="PaxDb" id="3880-AES84311"/>
<feature type="domain" description="PABC" evidence="14">
    <location>
        <begin position="534"/>
        <end position="612"/>
    </location>
</feature>
<evidence type="ECO:0000256" key="7">
    <source>
        <dbReference type="ARBA" id="ARBA00022884"/>
    </source>
</evidence>
<keyword evidence="4 11" id="KW-0963">Cytoplasm</keyword>
<comment type="function">
    <text evidence="9">Binds the poly(A) tail of mRNA. Appears to be an important mediator of the multiple roles of the poly(A) tail in mRNA biogenesis, stability and translation.</text>
</comment>
<evidence type="ECO:0000256" key="3">
    <source>
        <dbReference type="ARBA" id="ARBA00008557"/>
    </source>
</evidence>
<evidence type="ECO:0000256" key="6">
    <source>
        <dbReference type="ARBA" id="ARBA00022845"/>
    </source>
</evidence>
<gene>
    <name evidence="16" type="primary">25496270</name>
    <name evidence="15" type="ordered locus">MTR_6g040190</name>
</gene>
<evidence type="ECO:0000256" key="12">
    <source>
        <dbReference type="SAM" id="MobiDB-lite"/>
    </source>
</evidence>
<comment type="similarity">
    <text evidence="3 11">Belongs to the polyadenylate-binding protein type-1 family.</text>
</comment>
<sequence length="623" mass="68864">MAAIVSSPKIVVPAALTSAGRFENSSLYVGDLQGNVNDAQLYDLFSQIAPVISVRVCRDQMTQSSLGYGYVNYSNARDAANAMENLNYVPLNGKPIRIMFSHRDPLIRKTGFANLFIKNLETSIDNKALHETFSVFGNVLSCKVAMDSNGHSKGHGFVQFDNDQSAKNAIEKLDGMLMNDKKVYVGYFVRCQERSSPKFTNVYVKNLSESYTYEDLKQLFNSFGVITSVLIMKYDNGNSKCFGFVNFQSSDSAATAVEKLNGSTTNDGKVLFVGRAQKKSEREAELKAFFEQEKLKRYEKFQGANLYLKNIDKSLNEEKLKELFSEFGTITSCKVMSDARGRSKGVGFVAFTTPEEASKAIDEMNGKIIGQKPVYVSVAQRKEERKAQLQAHFSAIQVSGGNAGYHSSVQRLAPQQFYYEQGTFDLMAPQPNGYGFQPQFMSGVGTGFVTPNYLLPYHLQRQGHPGNRMGGRAAGNFQQVRQKKNQMLPRNPNQGLKYNGQNGVGMSLDPGSQMMDPSASAATSTGNHHHGPLSNNSLASALASASQENQHRMLEEHLHPLVGRLAPTIQTAKVTRMLLEMDQSEVIHLIESPEELKMKVAEAMRFLRDASQGPAVGDKLIIT</sequence>
<name>A0A072U8Q2_MEDTR</name>
<dbReference type="Pfam" id="PF00076">
    <property type="entry name" value="RRM_1"/>
    <property type="match status" value="4"/>
</dbReference>
<dbReference type="GO" id="GO:0005634">
    <property type="term" value="C:nucleus"/>
    <property type="evidence" value="ECO:0000318"/>
    <property type="project" value="GO_Central"/>
</dbReference>
<evidence type="ECO:0000256" key="5">
    <source>
        <dbReference type="ARBA" id="ARBA00022737"/>
    </source>
</evidence>
<evidence type="ECO:0000313" key="16">
    <source>
        <dbReference type="EnsemblPlants" id="KEH26027"/>
    </source>
</evidence>
<keyword evidence="5" id="KW-0677">Repeat</keyword>
<dbReference type="AlphaFoldDB" id="A0A072U8Q2"/>
<accession>A0A072U8Q2</accession>
<dbReference type="FunFam" id="3.30.70.330:FF:000003">
    <property type="entry name" value="Polyadenylate-binding protein"/>
    <property type="match status" value="1"/>
</dbReference>
<reference evidence="15 17" key="2">
    <citation type="journal article" date="2014" name="BMC Genomics">
        <title>An improved genome release (version Mt4.0) for the model legume Medicago truncatula.</title>
        <authorList>
            <person name="Tang H."/>
            <person name="Krishnakumar V."/>
            <person name="Bidwell S."/>
            <person name="Rosen B."/>
            <person name="Chan A."/>
            <person name="Zhou S."/>
            <person name="Gentzbittel L."/>
            <person name="Childs K.L."/>
            <person name="Yandell M."/>
            <person name="Gundlach H."/>
            <person name="Mayer K.F."/>
            <person name="Schwartz D.C."/>
            <person name="Town C.D."/>
        </authorList>
    </citation>
    <scope>GENOME REANNOTATION</scope>
    <source>
        <strain evidence="15">A17</strain>
        <strain evidence="16 17">cv. Jemalong A17</strain>
    </source>
</reference>
<dbReference type="PANTHER" id="PTHR24012">
    <property type="entry name" value="RNA BINDING PROTEIN"/>
    <property type="match status" value="1"/>
</dbReference>
<evidence type="ECO:0000256" key="4">
    <source>
        <dbReference type="ARBA" id="ARBA00022490"/>
    </source>
</evidence>
<evidence type="ECO:0000256" key="8">
    <source>
        <dbReference type="ARBA" id="ARBA00023242"/>
    </source>
</evidence>
<dbReference type="Proteomes" id="UP000002051">
    <property type="component" value="Chromosome 6"/>
</dbReference>
<dbReference type="EMBL" id="CM001222">
    <property type="protein sequence ID" value="KEH26027.1"/>
    <property type="molecule type" value="Genomic_DNA"/>
</dbReference>
<dbReference type="FunFam" id="3.30.70.330:FF:000651">
    <property type="entry name" value="Poly(A) binding protein cytoplasmic 1 like"/>
    <property type="match status" value="1"/>
</dbReference>
<dbReference type="InterPro" id="IPR036053">
    <property type="entry name" value="PABP-dom"/>
</dbReference>
<dbReference type="SMART" id="SM00361">
    <property type="entry name" value="RRM_1"/>
    <property type="match status" value="4"/>
</dbReference>
<dbReference type="GO" id="GO:0006417">
    <property type="term" value="P:regulation of translation"/>
    <property type="evidence" value="ECO:0007669"/>
    <property type="project" value="UniProtKB-KW"/>
</dbReference>
<dbReference type="InterPro" id="IPR045305">
    <property type="entry name" value="RRM2_I_PABPs"/>
</dbReference>
<dbReference type="GO" id="GO:0005829">
    <property type="term" value="C:cytosol"/>
    <property type="evidence" value="ECO:0000318"/>
    <property type="project" value="GO_Central"/>
</dbReference>
<keyword evidence="7 10" id="KW-0694">RNA-binding</keyword>
<dbReference type="InterPro" id="IPR000504">
    <property type="entry name" value="RRM_dom"/>
</dbReference>
<feature type="domain" description="RRM" evidence="13">
    <location>
        <begin position="200"/>
        <end position="278"/>
    </location>
</feature>
<dbReference type="SMART" id="SM00517">
    <property type="entry name" value="PolyA"/>
    <property type="match status" value="1"/>
</dbReference>
<dbReference type="PROSITE" id="PS50102">
    <property type="entry name" value="RRM"/>
    <property type="match status" value="4"/>
</dbReference>